<dbReference type="PRINTS" id="PR00344">
    <property type="entry name" value="BCTRLSENSOR"/>
</dbReference>
<reference evidence="12 13" key="1">
    <citation type="submission" date="2024-01" db="EMBL/GenBank/DDBJ databases">
        <title>Complete genome of Cladobotryum mycophilum ATHUM6906.</title>
        <authorList>
            <person name="Christinaki A.C."/>
            <person name="Myridakis A.I."/>
            <person name="Kouvelis V.N."/>
        </authorList>
    </citation>
    <scope>NUCLEOTIDE SEQUENCE [LARGE SCALE GENOMIC DNA]</scope>
    <source>
        <strain evidence="12 13">ATHUM6906</strain>
    </source>
</reference>
<evidence type="ECO:0000256" key="2">
    <source>
        <dbReference type="ARBA" id="ARBA00006155"/>
    </source>
</evidence>
<dbReference type="Pfam" id="PF02518">
    <property type="entry name" value="HATPase_c"/>
    <property type="match status" value="1"/>
</dbReference>
<dbReference type="Gene3D" id="3.30.565.10">
    <property type="entry name" value="Histidine kinase-like ATPase, C-terminal domain"/>
    <property type="match status" value="1"/>
</dbReference>
<keyword evidence="4 10" id="KW-0808">Transferase</keyword>
<keyword evidence="3" id="KW-0597">Phosphoprotein</keyword>
<feature type="domain" description="Histidine kinase" evidence="11">
    <location>
        <begin position="273"/>
        <end position="441"/>
    </location>
</feature>
<dbReference type="InterPro" id="IPR039028">
    <property type="entry name" value="BCKD/PDK"/>
</dbReference>
<evidence type="ECO:0000256" key="1">
    <source>
        <dbReference type="ARBA" id="ARBA00004305"/>
    </source>
</evidence>
<keyword evidence="8" id="KW-0809">Transit peptide</keyword>
<dbReference type="SUPFAM" id="SSF69012">
    <property type="entry name" value="alpha-ketoacid dehydrogenase kinase, N-terminal domain"/>
    <property type="match status" value="1"/>
</dbReference>
<dbReference type="PANTHER" id="PTHR11947">
    <property type="entry name" value="PYRUVATE DEHYDROGENASE KINASE"/>
    <property type="match status" value="1"/>
</dbReference>
<sequence>MKTFLRSNRLHRPPRILHHHTSASQCRRFTSSNRSYDVSDAEIVILASQPQHPLSLADLVRHGRPPLSEKSLLSSANFTLSLAPIRLAHRIQALRNLPYIVVSNPNISHIYNNYLHSLSILLPYWQAASQGRPISTLEDEIKFTNVLAELVATHTDTIPILAKGFLECRRYISPSEVTRFLDEHLRARIGTRLIGEQHIALHFSSQPHFDPSASPTPCPESPSYIGVIDTALKPSLTIESCAGFVADICELRYGVRPQLYIDGEPETTFAFLPMHLEYIVTELLKNAFRATIENKSREPIVVTIAPEPSLKEQSGDIPHIKPAPEDLGQFKSDAIKPLDDNAPGVTIRIRDRGGGIPPDVLPHIWSYSFTTFSEESDIPNSSGQDGLSAIASASTGGSSIAGLGYGLPLSRAYAEYFGGGIAVQSLYGWGTDVYLRLKGVGKMDG</sequence>
<dbReference type="InterPro" id="IPR018955">
    <property type="entry name" value="BCDHK/PDK_N"/>
</dbReference>
<dbReference type="InterPro" id="IPR036784">
    <property type="entry name" value="AK/P_DHK_N_sf"/>
</dbReference>
<keyword evidence="9 10" id="KW-0496">Mitochondrion</keyword>
<dbReference type="InterPro" id="IPR003594">
    <property type="entry name" value="HATPase_dom"/>
</dbReference>
<evidence type="ECO:0000256" key="9">
    <source>
        <dbReference type="ARBA" id="ARBA00023128"/>
    </source>
</evidence>
<dbReference type="InterPro" id="IPR036890">
    <property type="entry name" value="HATPase_C_sf"/>
</dbReference>
<keyword evidence="7 10" id="KW-0067">ATP-binding</keyword>
<evidence type="ECO:0000313" key="12">
    <source>
        <dbReference type="EMBL" id="KAK5998209.1"/>
    </source>
</evidence>
<dbReference type="InterPro" id="IPR004358">
    <property type="entry name" value="Sig_transdc_His_kin-like_C"/>
</dbReference>
<keyword evidence="13" id="KW-1185">Reference proteome</keyword>
<keyword evidence="6 10" id="KW-0418">Kinase</keyword>
<evidence type="ECO:0000256" key="7">
    <source>
        <dbReference type="ARBA" id="ARBA00022840"/>
    </source>
</evidence>
<dbReference type="Pfam" id="PF10436">
    <property type="entry name" value="BCDHK_Adom3"/>
    <property type="match status" value="1"/>
</dbReference>
<evidence type="ECO:0000256" key="5">
    <source>
        <dbReference type="ARBA" id="ARBA00022741"/>
    </source>
</evidence>
<dbReference type="Proteomes" id="UP001338125">
    <property type="component" value="Unassembled WGS sequence"/>
</dbReference>
<keyword evidence="5 10" id="KW-0547">Nucleotide-binding</keyword>
<evidence type="ECO:0000313" key="13">
    <source>
        <dbReference type="Proteomes" id="UP001338125"/>
    </source>
</evidence>
<dbReference type="GO" id="GO:0016301">
    <property type="term" value="F:kinase activity"/>
    <property type="evidence" value="ECO:0007669"/>
    <property type="project" value="UniProtKB-KW"/>
</dbReference>
<dbReference type="EMBL" id="JAVFKD010000001">
    <property type="protein sequence ID" value="KAK5998209.1"/>
    <property type="molecule type" value="Genomic_DNA"/>
</dbReference>
<evidence type="ECO:0000256" key="6">
    <source>
        <dbReference type="ARBA" id="ARBA00022777"/>
    </source>
</evidence>
<proteinExistence type="inferred from homology"/>
<gene>
    <name evidence="12" type="ORF">PT974_00581</name>
</gene>
<dbReference type="PANTHER" id="PTHR11947:SF20">
    <property type="entry name" value="[3-METHYL-2-OXOBUTANOATE DEHYDROGENASE [LIPOAMIDE]] KINASE, MITOCHONDRIAL"/>
    <property type="match status" value="1"/>
</dbReference>
<organism evidence="12 13">
    <name type="scientific">Cladobotryum mycophilum</name>
    <dbReference type="NCBI Taxonomy" id="491253"/>
    <lineage>
        <taxon>Eukaryota</taxon>
        <taxon>Fungi</taxon>
        <taxon>Dikarya</taxon>
        <taxon>Ascomycota</taxon>
        <taxon>Pezizomycotina</taxon>
        <taxon>Sordariomycetes</taxon>
        <taxon>Hypocreomycetidae</taxon>
        <taxon>Hypocreales</taxon>
        <taxon>Hypocreaceae</taxon>
        <taxon>Cladobotryum</taxon>
    </lineage>
</organism>
<dbReference type="SUPFAM" id="SSF55874">
    <property type="entry name" value="ATPase domain of HSP90 chaperone/DNA topoisomerase II/histidine kinase"/>
    <property type="match status" value="1"/>
</dbReference>
<comment type="caution">
    <text evidence="12">The sequence shown here is derived from an EMBL/GenBank/DDBJ whole genome shotgun (WGS) entry which is preliminary data.</text>
</comment>
<protein>
    <recommendedName>
        <fullName evidence="10">Protein-serine/threonine kinase</fullName>
        <ecNumber evidence="10">2.7.11.-</ecNumber>
    </recommendedName>
</protein>
<dbReference type="SMART" id="SM00387">
    <property type="entry name" value="HATPase_c"/>
    <property type="match status" value="1"/>
</dbReference>
<comment type="subcellular location">
    <subcellularLocation>
        <location evidence="1 10">Mitochondrion matrix</location>
    </subcellularLocation>
</comment>
<name>A0ABR0T1X4_9HYPO</name>
<evidence type="ECO:0000256" key="4">
    <source>
        <dbReference type="ARBA" id="ARBA00022679"/>
    </source>
</evidence>
<accession>A0ABR0T1X4</accession>
<evidence type="ECO:0000259" key="11">
    <source>
        <dbReference type="PROSITE" id="PS50109"/>
    </source>
</evidence>
<dbReference type="InterPro" id="IPR005467">
    <property type="entry name" value="His_kinase_dom"/>
</dbReference>
<dbReference type="EC" id="2.7.11.-" evidence="10"/>
<evidence type="ECO:0000256" key="3">
    <source>
        <dbReference type="ARBA" id="ARBA00022553"/>
    </source>
</evidence>
<dbReference type="Gene3D" id="1.20.140.20">
    <property type="entry name" value="Alpha-ketoacid/pyruvate dehydrogenase kinase, N-terminal domain"/>
    <property type="match status" value="1"/>
</dbReference>
<comment type="similarity">
    <text evidence="2 10">Belongs to the PDK/BCKDK protein kinase family.</text>
</comment>
<evidence type="ECO:0000256" key="10">
    <source>
        <dbReference type="RuleBase" id="RU366032"/>
    </source>
</evidence>
<evidence type="ECO:0000256" key="8">
    <source>
        <dbReference type="ARBA" id="ARBA00022946"/>
    </source>
</evidence>
<dbReference type="PROSITE" id="PS50109">
    <property type="entry name" value="HIS_KIN"/>
    <property type="match status" value="1"/>
</dbReference>